<feature type="compositionally biased region" description="Polar residues" evidence="1">
    <location>
        <begin position="95"/>
        <end position="105"/>
    </location>
</feature>
<dbReference type="InterPro" id="IPR025103">
    <property type="entry name" value="DUF4011"/>
</dbReference>
<evidence type="ECO:0000313" key="2">
    <source>
        <dbReference type="EMBL" id="MCT1607106.1"/>
    </source>
</evidence>
<feature type="region of interest" description="Disordered" evidence="1">
    <location>
        <begin position="1380"/>
        <end position="1422"/>
    </location>
</feature>
<evidence type="ECO:0000313" key="3">
    <source>
        <dbReference type="Proteomes" id="UP001205046"/>
    </source>
</evidence>
<accession>A0ABT2HR12</accession>
<protein>
    <submittedName>
        <fullName evidence="2">DUF4011 domain-containing protein</fullName>
    </submittedName>
</protein>
<organism evidence="2 3">
    <name type="scientific">Nesterenkonia massiliensis</name>
    <dbReference type="NCBI Taxonomy" id="1232429"/>
    <lineage>
        <taxon>Bacteria</taxon>
        <taxon>Bacillati</taxon>
        <taxon>Actinomycetota</taxon>
        <taxon>Actinomycetes</taxon>
        <taxon>Micrococcales</taxon>
        <taxon>Micrococcaceae</taxon>
        <taxon>Nesterenkonia</taxon>
    </lineage>
</organism>
<dbReference type="EMBL" id="JALXMO010000015">
    <property type="protein sequence ID" value="MCT1607106.1"/>
    <property type="molecule type" value="Genomic_DNA"/>
</dbReference>
<feature type="compositionally biased region" description="Basic and acidic residues" evidence="1">
    <location>
        <begin position="13"/>
        <end position="25"/>
    </location>
</feature>
<reference evidence="2 3" key="1">
    <citation type="submission" date="2022-04" db="EMBL/GenBank/DDBJ databases">
        <title>Human microbiome associated bacterial genomes.</title>
        <authorList>
            <person name="Sandstrom S."/>
            <person name="Salamzade R."/>
            <person name="Kalan L.R."/>
        </authorList>
    </citation>
    <scope>NUCLEOTIDE SEQUENCE [LARGE SCALE GENOMIC DNA]</scope>
    <source>
        <strain evidence="3">p3-SID767</strain>
    </source>
</reference>
<dbReference type="InterPro" id="IPR027417">
    <property type="entry name" value="P-loop_NTPase"/>
</dbReference>
<dbReference type="RefSeq" id="WP_260073110.1">
    <property type="nucleotide sequence ID" value="NZ_JALXMO010000015.1"/>
</dbReference>
<name>A0ABT2HR12_9MICC</name>
<evidence type="ECO:0000256" key="1">
    <source>
        <dbReference type="SAM" id="MobiDB-lite"/>
    </source>
</evidence>
<dbReference type="Pfam" id="PF13195">
    <property type="entry name" value="DUF4011"/>
    <property type="match status" value="1"/>
</dbReference>
<dbReference type="SUPFAM" id="SSF52540">
    <property type="entry name" value="P-loop containing nucleoside triphosphate hydrolases"/>
    <property type="match status" value="1"/>
</dbReference>
<gene>
    <name evidence="2" type="ORF">M3B43_07155</name>
</gene>
<dbReference type="Gene3D" id="3.40.50.300">
    <property type="entry name" value="P-loop containing nucleotide triphosphate hydrolases"/>
    <property type="match status" value="1"/>
</dbReference>
<sequence length="1422" mass="153177">MSEHKSAASAQGPDKRGPEQPDQLRPEPTAPAEQKPADDDATAPIESSSALLDDPQRAEAEAGSAVSPAVSPESPVGASPDSAASAQSPSEQDLTDQSPAATSSPGYAAASADSPEVPSVTAWVESLGTGTENDTMLRFTPSQHNAIDLTEANSSGLMQLLAGRRTRLSTLLNEPSSFEPGAKAAAHIRSKVREMREDRGIEVGFLGAGIASWTEHTSAGAESFTAPVMLIPISLRQRSEKPHAGTSSDYEIQFTAPARLNPALARHLSSAHGCVLDPVEFHNAGYVTARFDPHRTADLLSRLASGHAAENPESPLASLQVWKQLYVSTFADLAHLGNPAELNLQHPVLTSLASGQSLQQLHTAQAEALAVASTLEPLDQRNPAQERLVADADSGQQAALDAILSGVSAVVSTPPGTGQTQTAVNAAAGLAWSGKRVLVVAERTDTLTEFTERLSAAKVGTLAVNVPAAADPAELRAQVIRAIKRAERAEPPRLGGLHKKLTERRHQLRDHVASLHKVRERWKCSPYQAMQALAALTALHPAPATNVRLKRSVLDNTVDRGHVAIKLKRAAELGAFSEQTRKSPWFNARLSNRQETRDALELVQRLREELPACRAQLEAACASVGLAPGESFSDWHAQVLLFQRVQESLGRFSHDVYARDVNDLIAATAPGWWRRQNNVEMTSVARSRLRRVAKEYIRPGVAINDLHSSLVDVQSEREDWMKWAKPTRDDGAEASLPKVPKRLERLVDVVASVQTRLEKLVAVLAPAEPEQTLFDISAEKLQATIDSLAADERSLHTLPERTLLAEQLREQGFKELLEDFASRQVPATQVADELELAWWQSALEAMISGDDYLAMTTGENLRGIEAEYRAADAAHIASGAQRLNHTLAVRWKSALETYPEAAAQLRSLLRDTAPTVEALESVPGELTQPLVPIWTTSPLGLAEQFPATAAVEGAGQKPRFDVVLLLDAETLTVPAALGAISRSAQVVAFGDPVSGAPKPLTVSADPIAREAEAHVPVSIYAELARILPEYRLRQVHRGVDQELTELLSLSLYGGELTRLPDAAQLTGQGRRLTVEHLEGVRGGGREPVESPTAEVNRVVDLVFEHIRRRRNRSLAVVTGSEWHAKRVADAIRLHLANHAWAAPFFEHGAAGVPGGSGSGAAGVGTGERFVVAPVERAFGLVRDDVIFSLGFGRTVKGEAAHEMGELSGPRGREYFAQAVTRARGQLRVISSISADDLDTSRLREGALLVHQLLRLGAGAASNPSASAELTDPLVLDLVDRIRARGGRVEDGFRGTLDLAACQRKITAESRVKPLAMVSDGTDGYAALTVRERSRLRPARFEELGWNYMVLWTIEVFTDPSGITEKVAEKVGLGSGPEFAEHGRGMLGSTGPVRFGGAADATDEEAHRINKQYLSPRERSRFS</sequence>
<comment type="caution">
    <text evidence="2">The sequence shown here is derived from an EMBL/GenBank/DDBJ whole genome shotgun (WGS) entry which is preliminary data.</text>
</comment>
<proteinExistence type="predicted"/>
<feature type="compositionally biased region" description="Low complexity" evidence="1">
    <location>
        <begin position="61"/>
        <end position="92"/>
    </location>
</feature>
<dbReference type="Proteomes" id="UP001205046">
    <property type="component" value="Unassembled WGS sequence"/>
</dbReference>
<keyword evidence="3" id="KW-1185">Reference proteome</keyword>
<feature type="region of interest" description="Disordered" evidence="1">
    <location>
        <begin position="1"/>
        <end position="118"/>
    </location>
</feature>